<keyword evidence="2" id="KW-1185">Reference proteome</keyword>
<reference evidence="1" key="2">
    <citation type="submission" date="2013-04" db="UniProtKB">
        <authorList>
            <consortium name="EnsemblPlants"/>
        </authorList>
    </citation>
    <scope>IDENTIFICATION</scope>
</reference>
<organism evidence="1">
    <name type="scientific">Oryza brachyantha</name>
    <name type="common">malo sina</name>
    <dbReference type="NCBI Taxonomy" id="4533"/>
    <lineage>
        <taxon>Eukaryota</taxon>
        <taxon>Viridiplantae</taxon>
        <taxon>Streptophyta</taxon>
        <taxon>Embryophyta</taxon>
        <taxon>Tracheophyta</taxon>
        <taxon>Spermatophyta</taxon>
        <taxon>Magnoliopsida</taxon>
        <taxon>Liliopsida</taxon>
        <taxon>Poales</taxon>
        <taxon>Poaceae</taxon>
        <taxon>BOP clade</taxon>
        <taxon>Oryzoideae</taxon>
        <taxon>Oryzeae</taxon>
        <taxon>Oryzinae</taxon>
        <taxon>Oryza</taxon>
    </lineage>
</organism>
<reference evidence="1" key="1">
    <citation type="journal article" date="2013" name="Nat. Commun.">
        <title>Whole-genome sequencing of Oryza brachyantha reveals mechanisms underlying Oryza genome evolution.</title>
        <authorList>
            <person name="Chen J."/>
            <person name="Huang Q."/>
            <person name="Gao D."/>
            <person name="Wang J."/>
            <person name="Lang Y."/>
            <person name="Liu T."/>
            <person name="Li B."/>
            <person name="Bai Z."/>
            <person name="Luis Goicoechea J."/>
            <person name="Liang C."/>
            <person name="Chen C."/>
            <person name="Zhang W."/>
            <person name="Sun S."/>
            <person name="Liao Y."/>
            <person name="Zhang X."/>
            <person name="Yang L."/>
            <person name="Song C."/>
            <person name="Wang M."/>
            <person name="Shi J."/>
            <person name="Liu G."/>
            <person name="Liu J."/>
            <person name="Zhou H."/>
            <person name="Zhou W."/>
            <person name="Yu Q."/>
            <person name="An N."/>
            <person name="Chen Y."/>
            <person name="Cai Q."/>
            <person name="Wang B."/>
            <person name="Liu B."/>
            <person name="Min J."/>
            <person name="Huang Y."/>
            <person name="Wu H."/>
            <person name="Li Z."/>
            <person name="Zhang Y."/>
            <person name="Yin Y."/>
            <person name="Song W."/>
            <person name="Jiang J."/>
            <person name="Jackson S.A."/>
            <person name="Wing R.A."/>
            <person name="Wang J."/>
            <person name="Chen M."/>
        </authorList>
    </citation>
    <scope>NUCLEOTIDE SEQUENCE [LARGE SCALE GENOMIC DNA]</scope>
    <source>
        <strain evidence="1">cv. IRGC 101232</strain>
    </source>
</reference>
<dbReference type="HOGENOM" id="CLU_2926335_0_0_1"/>
<accession>J3MAP0</accession>
<evidence type="ECO:0000313" key="1">
    <source>
        <dbReference type="EnsemblPlants" id="OB06G10840.1"/>
    </source>
</evidence>
<evidence type="ECO:0000313" key="2">
    <source>
        <dbReference type="Proteomes" id="UP000006038"/>
    </source>
</evidence>
<dbReference type="Proteomes" id="UP000006038">
    <property type="component" value="Chromosome 6"/>
</dbReference>
<sequence>MSPVARTSSSPRSFSLTKPPFAILVLASIPPQLESPLSTRIASPPLLRSVADWFHSFIFIR</sequence>
<dbReference type="EnsemblPlants" id="OB06G10840.1">
    <property type="protein sequence ID" value="OB06G10840.1"/>
    <property type="gene ID" value="OB06G10840"/>
</dbReference>
<protein>
    <submittedName>
        <fullName evidence="1">Uncharacterized protein</fullName>
    </submittedName>
</protein>
<dbReference type="Gramene" id="OB06G10840.1">
    <property type="protein sequence ID" value="OB06G10840.1"/>
    <property type="gene ID" value="OB06G10840"/>
</dbReference>
<proteinExistence type="predicted"/>
<name>J3MAP0_ORYBR</name>
<dbReference type="AlphaFoldDB" id="J3MAP0"/>